<dbReference type="AlphaFoldDB" id="A0A011QDC2"/>
<dbReference type="PATRIC" id="fig|1454004.3.peg.2734"/>
<dbReference type="InterPro" id="IPR013857">
    <property type="entry name" value="NADH-UbQ_OxRdtase-assoc_prot30"/>
</dbReference>
<dbReference type="Proteomes" id="UP000022141">
    <property type="component" value="Unassembled WGS sequence"/>
</dbReference>
<name>A0A011QDC2_ACCRE</name>
<evidence type="ECO:0000256" key="1">
    <source>
        <dbReference type="ARBA" id="ARBA00007884"/>
    </source>
</evidence>
<sequence>MTTPICRFDTPEAVAGWYAIDDRVMGGVSGSRMAFHTEGHAAFSGSLSLTNNGGFASVRSPVIASASVGGSACLLTVRGDGKRYKFSIRTGAELDGVSYQAAFQPPAGEWTRIELAVADFIPTWRGRVLDHLPPLAVSSARQVGLLIADRQVGPFKLDLRAIELVG</sequence>
<dbReference type="GO" id="GO:0051082">
    <property type="term" value="F:unfolded protein binding"/>
    <property type="evidence" value="ECO:0007669"/>
    <property type="project" value="TreeGrafter"/>
</dbReference>
<dbReference type="PANTHER" id="PTHR13194">
    <property type="entry name" value="COMPLEX I INTERMEDIATE-ASSOCIATED PROTEIN 30"/>
    <property type="match status" value="1"/>
</dbReference>
<dbReference type="EMBL" id="JEMY01000035">
    <property type="protein sequence ID" value="EXI87297.1"/>
    <property type="molecule type" value="Genomic_DNA"/>
</dbReference>
<proteinExistence type="inferred from homology"/>
<gene>
    <name evidence="3" type="ORF">AW11_02645</name>
</gene>
<evidence type="ECO:0000313" key="4">
    <source>
        <dbReference type="Proteomes" id="UP000022141"/>
    </source>
</evidence>
<dbReference type="InterPro" id="IPR039131">
    <property type="entry name" value="NDUFAF1"/>
</dbReference>
<reference evidence="3" key="1">
    <citation type="submission" date="2014-02" db="EMBL/GenBank/DDBJ databases">
        <title>Expanding our view of genomic diversity in Candidatus Accumulibacter clades.</title>
        <authorList>
            <person name="Skennerton C.T."/>
            <person name="Barr J.J."/>
            <person name="Slater F.R."/>
            <person name="Bond P.L."/>
            <person name="Tyson G.W."/>
        </authorList>
    </citation>
    <scope>NUCLEOTIDE SEQUENCE [LARGE SCALE GENOMIC DNA]</scope>
</reference>
<dbReference type="PANTHER" id="PTHR13194:SF19">
    <property type="entry name" value="NAD(P)-BINDING ROSSMANN-FOLD SUPERFAMILY PROTEIN"/>
    <property type="match status" value="1"/>
</dbReference>
<dbReference type="STRING" id="1454004.AW11_02645"/>
<keyword evidence="4" id="KW-1185">Reference proteome</keyword>
<feature type="domain" description="NADH:ubiquinone oxidoreductase intermediate-associated protein 30" evidence="2">
    <location>
        <begin position="7"/>
        <end position="158"/>
    </location>
</feature>
<dbReference type="SUPFAM" id="SSF49785">
    <property type="entry name" value="Galactose-binding domain-like"/>
    <property type="match status" value="1"/>
</dbReference>
<evidence type="ECO:0000259" key="2">
    <source>
        <dbReference type="Pfam" id="PF08547"/>
    </source>
</evidence>
<accession>A0A011QDC2</accession>
<comment type="caution">
    <text evidence="3">The sequence shown here is derived from an EMBL/GenBank/DDBJ whole genome shotgun (WGS) entry which is preliminary data.</text>
</comment>
<dbReference type="eggNOG" id="COG0702">
    <property type="taxonomic scope" value="Bacteria"/>
</dbReference>
<evidence type="ECO:0000313" key="3">
    <source>
        <dbReference type="EMBL" id="EXI87297.1"/>
    </source>
</evidence>
<comment type="similarity">
    <text evidence="1">Belongs to the CIA30 family.</text>
</comment>
<protein>
    <submittedName>
        <fullName evidence="3">Complex I intermediate-associated protein 30 (CIA30)</fullName>
    </submittedName>
</protein>
<dbReference type="GO" id="GO:0010257">
    <property type="term" value="P:NADH dehydrogenase complex assembly"/>
    <property type="evidence" value="ECO:0007669"/>
    <property type="project" value="TreeGrafter"/>
</dbReference>
<dbReference type="Pfam" id="PF08547">
    <property type="entry name" value="CIA30"/>
    <property type="match status" value="1"/>
</dbReference>
<dbReference type="InterPro" id="IPR008979">
    <property type="entry name" value="Galactose-bd-like_sf"/>
</dbReference>
<organism evidence="3 4">
    <name type="scientific">Accumulibacter regalis</name>
    <dbReference type="NCBI Taxonomy" id="522306"/>
    <lineage>
        <taxon>Bacteria</taxon>
        <taxon>Pseudomonadati</taxon>
        <taxon>Pseudomonadota</taxon>
        <taxon>Betaproteobacteria</taxon>
        <taxon>Candidatus Accumulibacter</taxon>
    </lineage>
</organism>